<dbReference type="EMBL" id="CAGKOT010000021">
    <property type="protein sequence ID" value="CAB5365379.1"/>
    <property type="molecule type" value="Genomic_DNA"/>
</dbReference>
<dbReference type="Proteomes" id="UP000684084">
    <property type="component" value="Unassembled WGS sequence"/>
</dbReference>
<organism evidence="2 3">
    <name type="scientific">Rhizophagus irregularis</name>
    <dbReference type="NCBI Taxonomy" id="588596"/>
    <lineage>
        <taxon>Eukaryota</taxon>
        <taxon>Fungi</taxon>
        <taxon>Fungi incertae sedis</taxon>
        <taxon>Mucoromycota</taxon>
        <taxon>Glomeromycotina</taxon>
        <taxon>Glomeromycetes</taxon>
        <taxon>Glomerales</taxon>
        <taxon>Glomeraceae</taxon>
        <taxon>Rhizophagus</taxon>
    </lineage>
</organism>
<proteinExistence type="predicted"/>
<protein>
    <submittedName>
        <fullName evidence="2">Uncharacterized protein</fullName>
    </submittedName>
</protein>
<sequence length="99" mass="11663">MDHISSNVLNNSRDNQPDTSTRLYYPTIVSSTYVARIIRRRRYQRHFSVKIFKVYNRYNKFNKKNWNCEINGYQRAMFVHGKTNTSGVGSTTCVVYGDI</sequence>
<gene>
    <name evidence="2" type="ORF">CHRIB12_LOCUS10391</name>
</gene>
<feature type="region of interest" description="Disordered" evidence="1">
    <location>
        <begin position="1"/>
        <end position="20"/>
    </location>
</feature>
<accession>A0A915Z8E4</accession>
<dbReference type="AlphaFoldDB" id="A0A915Z8E4"/>
<evidence type="ECO:0000313" key="3">
    <source>
        <dbReference type="Proteomes" id="UP000684084"/>
    </source>
</evidence>
<evidence type="ECO:0000313" key="2">
    <source>
        <dbReference type="EMBL" id="CAB5365379.1"/>
    </source>
</evidence>
<evidence type="ECO:0000256" key="1">
    <source>
        <dbReference type="SAM" id="MobiDB-lite"/>
    </source>
</evidence>
<reference evidence="2" key="1">
    <citation type="submission" date="2020-05" db="EMBL/GenBank/DDBJ databases">
        <authorList>
            <person name="Rincon C."/>
            <person name="Sanders R I."/>
            <person name="Robbins C."/>
            <person name="Chaturvedi A."/>
        </authorList>
    </citation>
    <scope>NUCLEOTIDE SEQUENCE</scope>
    <source>
        <strain evidence="2">CHB12</strain>
    </source>
</reference>
<comment type="caution">
    <text evidence="2">The sequence shown here is derived from an EMBL/GenBank/DDBJ whole genome shotgun (WGS) entry which is preliminary data.</text>
</comment>
<name>A0A915Z8E4_9GLOM</name>